<feature type="compositionally biased region" description="Gly residues" evidence="1">
    <location>
        <begin position="1"/>
        <end position="13"/>
    </location>
</feature>
<dbReference type="SUPFAM" id="SSF158573">
    <property type="entry name" value="GINS helical bundle-like"/>
    <property type="match status" value="1"/>
</dbReference>
<dbReference type="PANTHER" id="PTHR22768:SF0">
    <property type="entry name" value="DNA REPLICATION COMPLEX GINS PROTEIN PSF3"/>
    <property type="match status" value="1"/>
</dbReference>
<dbReference type="InterPro" id="IPR010492">
    <property type="entry name" value="GINS_Psf3"/>
</dbReference>
<evidence type="ECO:0000313" key="3">
    <source>
        <dbReference type="Proteomes" id="UP001054889"/>
    </source>
</evidence>
<sequence>MAAAGGEKGGGGSWWEEEGKPSSIPCWRKCLLTRKEIQADAACVDLRVRCPYFYELGCKIVPFPARNPILFTLTCVPHKVFESARESMVAFKKWRLGGVRMQKASILGRKRKTKLPDGPSTP</sequence>
<organism evidence="2 3">
    <name type="scientific">Eleusine coracana subsp. coracana</name>
    <dbReference type="NCBI Taxonomy" id="191504"/>
    <lineage>
        <taxon>Eukaryota</taxon>
        <taxon>Viridiplantae</taxon>
        <taxon>Streptophyta</taxon>
        <taxon>Embryophyta</taxon>
        <taxon>Tracheophyta</taxon>
        <taxon>Spermatophyta</taxon>
        <taxon>Magnoliopsida</taxon>
        <taxon>Liliopsida</taxon>
        <taxon>Poales</taxon>
        <taxon>Poaceae</taxon>
        <taxon>PACMAD clade</taxon>
        <taxon>Chloridoideae</taxon>
        <taxon>Cynodonteae</taxon>
        <taxon>Eleusininae</taxon>
        <taxon>Eleusine</taxon>
    </lineage>
</organism>
<dbReference type="Gene3D" id="1.20.58.2050">
    <property type="match status" value="1"/>
</dbReference>
<dbReference type="InterPro" id="IPR036224">
    <property type="entry name" value="GINS_bundle-like_dom_sf"/>
</dbReference>
<dbReference type="AlphaFoldDB" id="A0AAV5FK21"/>
<protein>
    <submittedName>
        <fullName evidence="2">Uncharacterized protein</fullName>
    </submittedName>
</protein>
<feature type="region of interest" description="Disordered" evidence="1">
    <location>
        <begin position="1"/>
        <end position="22"/>
    </location>
</feature>
<reference evidence="2" key="2">
    <citation type="submission" date="2021-12" db="EMBL/GenBank/DDBJ databases">
        <title>Resequencing data analysis of finger millet.</title>
        <authorList>
            <person name="Hatakeyama M."/>
            <person name="Aluri S."/>
            <person name="Balachadran M.T."/>
            <person name="Sivarajan S.R."/>
            <person name="Poveda L."/>
            <person name="Shimizu-Inatsugi R."/>
            <person name="Schlapbach R."/>
            <person name="Sreeman S.M."/>
            <person name="Shimizu K.K."/>
        </authorList>
    </citation>
    <scope>NUCLEOTIDE SEQUENCE</scope>
</reference>
<evidence type="ECO:0000256" key="1">
    <source>
        <dbReference type="SAM" id="MobiDB-lite"/>
    </source>
</evidence>
<comment type="caution">
    <text evidence="2">The sequence shown here is derived from an EMBL/GenBank/DDBJ whole genome shotgun (WGS) entry which is preliminary data.</text>
</comment>
<evidence type="ECO:0000313" key="2">
    <source>
        <dbReference type="EMBL" id="GJN35122.1"/>
    </source>
</evidence>
<gene>
    <name evidence="2" type="primary">gb23864</name>
    <name evidence="2" type="ORF">PR202_gb23864</name>
</gene>
<dbReference type="GO" id="GO:1902975">
    <property type="term" value="P:mitotic DNA replication initiation"/>
    <property type="evidence" value="ECO:0007669"/>
    <property type="project" value="TreeGrafter"/>
</dbReference>
<accession>A0AAV5FK21</accession>
<dbReference type="GO" id="GO:0000811">
    <property type="term" value="C:GINS complex"/>
    <property type="evidence" value="ECO:0007669"/>
    <property type="project" value="TreeGrafter"/>
</dbReference>
<dbReference type="Proteomes" id="UP001054889">
    <property type="component" value="Unassembled WGS sequence"/>
</dbReference>
<name>A0AAV5FK21_ELECO</name>
<dbReference type="EMBL" id="BQKI01000087">
    <property type="protein sequence ID" value="GJN35122.1"/>
    <property type="molecule type" value="Genomic_DNA"/>
</dbReference>
<dbReference type="PANTHER" id="PTHR22768">
    <property type="entry name" value="DNA REPLICATION COMPLEX GINS PROTEIN PSF3"/>
    <property type="match status" value="1"/>
</dbReference>
<reference evidence="2" key="1">
    <citation type="journal article" date="2018" name="DNA Res.">
        <title>Multiple hybrid de novo genome assembly of finger millet, an orphan allotetraploid crop.</title>
        <authorList>
            <person name="Hatakeyama M."/>
            <person name="Aluri S."/>
            <person name="Balachadran M.T."/>
            <person name="Sivarajan S.R."/>
            <person name="Patrignani A."/>
            <person name="Gruter S."/>
            <person name="Poveda L."/>
            <person name="Shimizu-Inatsugi R."/>
            <person name="Baeten J."/>
            <person name="Francoijs K.J."/>
            <person name="Nataraja K.N."/>
            <person name="Reddy Y.A.N."/>
            <person name="Phadnis S."/>
            <person name="Ravikumar R.L."/>
            <person name="Schlapbach R."/>
            <person name="Sreeman S.M."/>
            <person name="Shimizu K.K."/>
        </authorList>
    </citation>
    <scope>NUCLEOTIDE SEQUENCE</scope>
</reference>
<keyword evidence="3" id="KW-1185">Reference proteome</keyword>
<proteinExistence type="predicted"/>
<dbReference type="InterPro" id="IPR038437">
    <property type="entry name" value="GINS_Psf3_sf"/>
</dbReference>